<dbReference type="Pfam" id="PF00462">
    <property type="entry name" value="Glutaredoxin"/>
    <property type="match status" value="1"/>
</dbReference>
<dbReference type="CDD" id="cd03031">
    <property type="entry name" value="GRX_GRX_like"/>
    <property type="match status" value="1"/>
</dbReference>
<accession>A0AAQ3KPA5</accession>
<evidence type="ECO:0000259" key="2">
    <source>
        <dbReference type="Pfam" id="PF00462"/>
    </source>
</evidence>
<reference evidence="3 4" key="1">
    <citation type="submission" date="2023-10" db="EMBL/GenBank/DDBJ databases">
        <title>Chromosome-scale genome assembly provides insights into flower coloration mechanisms of Canna indica.</title>
        <authorList>
            <person name="Li C."/>
        </authorList>
    </citation>
    <scope>NUCLEOTIDE SEQUENCE [LARGE SCALE GENOMIC DNA]</scope>
    <source>
        <tissue evidence="3">Flower</tissue>
    </source>
</reference>
<dbReference type="PANTHER" id="PTHR45669:SF26">
    <property type="entry name" value="GLUTAREDOXIN DOMAIN-CONTAINING PROTEIN"/>
    <property type="match status" value="1"/>
</dbReference>
<gene>
    <name evidence="3" type="ORF">Cni_G21319</name>
</gene>
<proteinExistence type="predicted"/>
<name>A0AAQ3KPA5_9LILI</name>
<feature type="domain" description="Glutaredoxin" evidence="2">
    <location>
        <begin position="104"/>
        <end position="172"/>
    </location>
</feature>
<feature type="compositionally biased region" description="Basic and acidic residues" evidence="1">
    <location>
        <begin position="44"/>
        <end position="53"/>
    </location>
</feature>
<evidence type="ECO:0000313" key="3">
    <source>
        <dbReference type="EMBL" id="WOL12552.1"/>
    </source>
</evidence>
<dbReference type="InterPro" id="IPR002109">
    <property type="entry name" value="Glutaredoxin"/>
</dbReference>
<sequence length="254" mass="27489">MWPPWGNLHLPRGGAVSSPSLPPPPPSSSGFILRSSSSSSSLKDLLDDHHDADNLSTNSSSRASSPPPPPVVRHVRSASSALRSWCAPQEDPFGLPLGEEKRIVLYFTSLRVLRRTFEDCSTVRAILHGFRVAVDERDVFMDAKFLMELKGILGGRRQSISLPQVFIGGWHVGGAEEILWLHDAGDLKRYVEGCAQAAPGSCERCGDVRFVICGWCSGSRRCYSSGKGSGIRTCTACNENGLVRCSWCCAAGTV</sequence>
<dbReference type="PANTHER" id="PTHR45669">
    <property type="entry name" value="GLUTAREDOXIN DOMAIN-CONTAINING CYSTEINE-RICH PROTEIN CG12206-RELATED"/>
    <property type="match status" value="1"/>
</dbReference>
<keyword evidence="4" id="KW-1185">Reference proteome</keyword>
<dbReference type="SUPFAM" id="SSF52833">
    <property type="entry name" value="Thioredoxin-like"/>
    <property type="match status" value="1"/>
</dbReference>
<feature type="compositionally biased region" description="Low complexity" evidence="1">
    <location>
        <begin position="28"/>
        <end position="43"/>
    </location>
</feature>
<dbReference type="Gene3D" id="3.40.30.10">
    <property type="entry name" value="Glutaredoxin"/>
    <property type="match status" value="1"/>
</dbReference>
<evidence type="ECO:0000256" key="1">
    <source>
        <dbReference type="SAM" id="MobiDB-lite"/>
    </source>
</evidence>
<feature type="region of interest" description="Disordered" evidence="1">
    <location>
        <begin position="1"/>
        <end position="73"/>
    </location>
</feature>
<dbReference type="Proteomes" id="UP001327560">
    <property type="component" value="Chromosome 7"/>
</dbReference>
<dbReference type="InterPro" id="IPR036249">
    <property type="entry name" value="Thioredoxin-like_sf"/>
</dbReference>
<organism evidence="3 4">
    <name type="scientific">Canna indica</name>
    <name type="common">Indian-shot</name>
    <dbReference type="NCBI Taxonomy" id="4628"/>
    <lineage>
        <taxon>Eukaryota</taxon>
        <taxon>Viridiplantae</taxon>
        <taxon>Streptophyta</taxon>
        <taxon>Embryophyta</taxon>
        <taxon>Tracheophyta</taxon>
        <taxon>Spermatophyta</taxon>
        <taxon>Magnoliopsida</taxon>
        <taxon>Liliopsida</taxon>
        <taxon>Zingiberales</taxon>
        <taxon>Cannaceae</taxon>
        <taxon>Canna</taxon>
    </lineage>
</organism>
<dbReference type="EMBL" id="CP136896">
    <property type="protein sequence ID" value="WOL12552.1"/>
    <property type="molecule type" value="Genomic_DNA"/>
</dbReference>
<protein>
    <recommendedName>
        <fullName evidence="2">Glutaredoxin domain-containing protein</fullName>
    </recommendedName>
</protein>
<dbReference type="AlphaFoldDB" id="A0AAQ3KPA5"/>
<evidence type="ECO:0000313" key="4">
    <source>
        <dbReference type="Proteomes" id="UP001327560"/>
    </source>
</evidence>
<feature type="compositionally biased region" description="Low complexity" evidence="1">
    <location>
        <begin position="54"/>
        <end position="64"/>
    </location>
</feature>
<dbReference type="Pfam" id="PF23733">
    <property type="entry name" value="GRXCR1-2_C"/>
    <property type="match status" value="1"/>
</dbReference>
<dbReference type="PROSITE" id="PS51354">
    <property type="entry name" value="GLUTAREDOXIN_2"/>
    <property type="match status" value="1"/>
</dbReference>